<feature type="transmembrane region" description="Helical" evidence="1">
    <location>
        <begin position="219"/>
        <end position="246"/>
    </location>
</feature>
<accession>A0A2K1DZG5</accession>
<proteinExistence type="predicted"/>
<protein>
    <recommendedName>
        <fullName evidence="4">DUF3667 domain-containing protein</fullName>
    </recommendedName>
</protein>
<feature type="transmembrane region" description="Helical" evidence="1">
    <location>
        <begin position="190"/>
        <end position="207"/>
    </location>
</feature>
<feature type="transmembrane region" description="Helical" evidence="1">
    <location>
        <begin position="160"/>
        <end position="184"/>
    </location>
</feature>
<keyword evidence="1" id="KW-0812">Transmembrane</keyword>
<sequence>MQCKNCQTEIQESDDFCSACGGRIIRNRLTLRNLFEHFSEQFLNYDNKFIQTFIGLFTKPDDVIGGYISGVRKRYVNVISYFAISVTLAGLQVFIFKKFYPELFNFGSYGTPGGEEMMQYILDLTQEYQAIAMMVNIPIYAILCKLTFFRNKTYNYTELLTIFMYIYSQTTIVSVIISITGAILGLTFGSISMLLLPFMFIYTAYCLKKLYKLSMKGILIKTLIFLIIVSILYVLSIIAAVAILYLTGNMDILKRMAESQNMVN</sequence>
<dbReference type="Proteomes" id="UP000236641">
    <property type="component" value="Unassembled WGS sequence"/>
</dbReference>
<organism evidence="2 3">
    <name type="scientific">Hanstruepera neustonica</name>
    <dbReference type="NCBI Taxonomy" id="1445657"/>
    <lineage>
        <taxon>Bacteria</taxon>
        <taxon>Pseudomonadati</taxon>
        <taxon>Bacteroidota</taxon>
        <taxon>Flavobacteriia</taxon>
        <taxon>Flavobacteriales</taxon>
        <taxon>Flavobacteriaceae</taxon>
        <taxon>Hanstruepera</taxon>
    </lineage>
</organism>
<evidence type="ECO:0000256" key="1">
    <source>
        <dbReference type="SAM" id="Phobius"/>
    </source>
</evidence>
<dbReference type="InterPro" id="IPR022134">
    <property type="entry name" value="DUF3667"/>
</dbReference>
<feature type="transmembrane region" description="Helical" evidence="1">
    <location>
        <begin position="78"/>
        <end position="96"/>
    </location>
</feature>
<dbReference type="EMBL" id="POWF01000003">
    <property type="protein sequence ID" value="PNQ73405.1"/>
    <property type="molecule type" value="Genomic_DNA"/>
</dbReference>
<feature type="transmembrane region" description="Helical" evidence="1">
    <location>
        <begin position="128"/>
        <end position="148"/>
    </location>
</feature>
<dbReference type="AlphaFoldDB" id="A0A2K1DZG5"/>
<evidence type="ECO:0008006" key="4">
    <source>
        <dbReference type="Google" id="ProtNLM"/>
    </source>
</evidence>
<evidence type="ECO:0000313" key="2">
    <source>
        <dbReference type="EMBL" id="PNQ73405.1"/>
    </source>
</evidence>
<gene>
    <name evidence="2" type="ORF">C1T31_07790</name>
</gene>
<dbReference type="Pfam" id="PF12412">
    <property type="entry name" value="DUF3667"/>
    <property type="match status" value="1"/>
</dbReference>
<keyword evidence="3" id="KW-1185">Reference proteome</keyword>
<name>A0A2K1DZG5_9FLAO</name>
<reference evidence="2 3" key="1">
    <citation type="submission" date="2018-01" db="EMBL/GenBank/DDBJ databases">
        <title>The draft genome of Hanstruepera neustonica JCM19743.</title>
        <authorList>
            <person name="He R.-H."/>
            <person name="Du Z.-J."/>
        </authorList>
    </citation>
    <scope>NUCLEOTIDE SEQUENCE [LARGE SCALE GENOMIC DNA]</scope>
    <source>
        <strain evidence="2 3">JCM19743</strain>
    </source>
</reference>
<keyword evidence="1" id="KW-1133">Transmembrane helix</keyword>
<comment type="caution">
    <text evidence="2">The sequence shown here is derived from an EMBL/GenBank/DDBJ whole genome shotgun (WGS) entry which is preliminary data.</text>
</comment>
<keyword evidence="1" id="KW-0472">Membrane</keyword>
<dbReference type="RefSeq" id="WP_103051928.1">
    <property type="nucleotide sequence ID" value="NZ_POWF01000003.1"/>
</dbReference>
<dbReference type="OrthoDB" id="1143019at2"/>
<evidence type="ECO:0000313" key="3">
    <source>
        <dbReference type="Proteomes" id="UP000236641"/>
    </source>
</evidence>